<organism evidence="4 5">
    <name type="scientific">Melghirimyces profundicolus</name>
    <dbReference type="NCBI Taxonomy" id="1242148"/>
    <lineage>
        <taxon>Bacteria</taxon>
        <taxon>Bacillati</taxon>
        <taxon>Bacillota</taxon>
        <taxon>Bacilli</taxon>
        <taxon>Bacillales</taxon>
        <taxon>Thermoactinomycetaceae</taxon>
        <taxon>Melghirimyces</taxon>
    </lineage>
</organism>
<dbReference type="CDD" id="cd04301">
    <property type="entry name" value="NAT_SF"/>
    <property type="match status" value="1"/>
</dbReference>
<keyword evidence="1 4" id="KW-0808">Transferase</keyword>
<dbReference type="SUPFAM" id="SSF55729">
    <property type="entry name" value="Acyl-CoA N-acyltransferases (Nat)"/>
    <property type="match status" value="1"/>
</dbReference>
<keyword evidence="5" id="KW-1185">Reference proteome</keyword>
<accession>A0A2T6BQG1</accession>
<dbReference type="Gene3D" id="3.40.630.30">
    <property type="match status" value="1"/>
</dbReference>
<name>A0A2T6BQG1_9BACL</name>
<dbReference type="PANTHER" id="PTHR43072">
    <property type="entry name" value="N-ACETYLTRANSFERASE"/>
    <property type="match status" value="1"/>
</dbReference>
<dbReference type="NCBIfam" id="NF040503">
    <property type="entry name" value="resist_ArsN1a"/>
    <property type="match status" value="1"/>
</dbReference>
<reference evidence="4 5" key="1">
    <citation type="submission" date="2018-04" db="EMBL/GenBank/DDBJ databases">
        <title>Genomic Encyclopedia of Archaeal and Bacterial Type Strains, Phase II (KMG-II): from individual species to whole genera.</title>
        <authorList>
            <person name="Goeker M."/>
        </authorList>
    </citation>
    <scope>NUCLEOTIDE SEQUENCE [LARGE SCALE GENOMIC DNA]</scope>
    <source>
        <strain evidence="4 5">DSM 45787</strain>
    </source>
</reference>
<dbReference type="EMBL" id="QBKR01000017">
    <property type="protein sequence ID" value="PTX58325.1"/>
    <property type="molecule type" value="Genomic_DNA"/>
</dbReference>
<dbReference type="InterPro" id="IPR000182">
    <property type="entry name" value="GNAT_dom"/>
</dbReference>
<evidence type="ECO:0000313" key="4">
    <source>
        <dbReference type="EMBL" id="PTX58325.1"/>
    </source>
</evidence>
<dbReference type="GO" id="GO:0016747">
    <property type="term" value="F:acyltransferase activity, transferring groups other than amino-acyl groups"/>
    <property type="evidence" value="ECO:0007669"/>
    <property type="project" value="InterPro"/>
</dbReference>
<evidence type="ECO:0000256" key="2">
    <source>
        <dbReference type="ARBA" id="ARBA00023315"/>
    </source>
</evidence>
<sequence length="174" mass="19970">MNGPWRIRKAWEKDWARIREIYNQGIEDRIATLEEQPKSLGEVKAWLRDRPPRYVVLVAEQGEKIHGWASLNPYSHRCAYTGVADLSVYVERRWRGKGVGSLLLKSLESQASLHGFHKIVLYTFPFNGLGQGLYRKHGFREVGIFRNQGVLDGRFVDVMAMEKCLARSVPAEGK</sequence>
<dbReference type="InterPro" id="IPR016181">
    <property type="entry name" value="Acyl_CoA_acyltransferase"/>
</dbReference>
<dbReference type="Pfam" id="PF00583">
    <property type="entry name" value="Acetyltransf_1"/>
    <property type="match status" value="1"/>
</dbReference>
<comment type="caution">
    <text evidence="4">The sequence shown here is derived from an EMBL/GenBank/DDBJ whole genome shotgun (WGS) entry which is preliminary data.</text>
</comment>
<dbReference type="RefSeq" id="WP_108024671.1">
    <property type="nucleotide sequence ID" value="NZ_QBKR01000017.1"/>
</dbReference>
<evidence type="ECO:0000256" key="1">
    <source>
        <dbReference type="ARBA" id="ARBA00022679"/>
    </source>
</evidence>
<protein>
    <submittedName>
        <fullName evidence="4">Phosphinothricin acetyltransferase</fullName>
    </submittedName>
</protein>
<dbReference type="PANTHER" id="PTHR43072:SF23">
    <property type="entry name" value="UPF0039 PROTEIN C11D3.02C"/>
    <property type="match status" value="1"/>
</dbReference>
<keyword evidence="2" id="KW-0012">Acyltransferase</keyword>
<evidence type="ECO:0000259" key="3">
    <source>
        <dbReference type="PROSITE" id="PS51186"/>
    </source>
</evidence>
<dbReference type="OrthoDB" id="9798006at2"/>
<evidence type="ECO:0000313" key="5">
    <source>
        <dbReference type="Proteomes" id="UP000244240"/>
    </source>
</evidence>
<dbReference type="PROSITE" id="PS51186">
    <property type="entry name" value="GNAT"/>
    <property type="match status" value="1"/>
</dbReference>
<dbReference type="AlphaFoldDB" id="A0A2T6BQG1"/>
<proteinExistence type="predicted"/>
<dbReference type="Proteomes" id="UP000244240">
    <property type="component" value="Unassembled WGS sequence"/>
</dbReference>
<feature type="domain" description="N-acetyltransferase" evidence="3">
    <location>
        <begin position="5"/>
        <end position="157"/>
    </location>
</feature>
<gene>
    <name evidence="4" type="ORF">C8P63_11773</name>
</gene>